<evidence type="ECO:0000313" key="3">
    <source>
        <dbReference type="Proteomes" id="UP001238163"/>
    </source>
</evidence>
<name>A0AAE3VHM9_9BACT</name>
<reference evidence="2" key="1">
    <citation type="submission" date="2023-07" db="EMBL/GenBank/DDBJ databases">
        <title>Genomic Encyclopedia of Type Strains, Phase IV (KMG-IV): sequencing the most valuable type-strain genomes for metagenomic binning, comparative biology and taxonomic classification.</title>
        <authorList>
            <person name="Goeker M."/>
        </authorList>
    </citation>
    <scope>NUCLEOTIDE SEQUENCE</scope>
    <source>
        <strain evidence="2">DSM 24202</strain>
    </source>
</reference>
<sequence>MRIGVINSLRPERENCIFDRVRDMGLKTCQVSSWNSAYLSAELAAKVVSQSKASGVEPCAFWAGYCPPAKWNFTEGPTTLGLVPREYRKQRVIDLKRGADFARMIGVRAIITHCGFIPENMTDPEYQPVIDAIGEVAAYCKERGVEFWFETGQETPVVLLRVIEDVGTGNLGINLDPANLLMYGKGSPCDALEVFGKYVRNLHVKDGMTPTNGRELGREVQVGKGMVNFPRLIPRLRELGFDGEFIIEREIREGEEQKRDILETVRNLQAWWDGK</sequence>
<organism evidence="2 3">
    <name type="scientific">Oligosphaera ethanolica</name>
    <dbReference type="NCBI Taxonomy" id="760260"/>
    <lineage>
        <taxon>Bacteria</taxon>
        <taxon>Pseudomonadati</taxon>
        <taxon>Lentisphaerota</taxon>
        <taxon>Oligosphaeria</taxon>
        <taxon>Oligosphaerales</taxon>
        <taxon>Oligosphaeraceae</taxon>
        <taxon>Oligosphaera</taxon>
    </lineage>
</organism>
<keyword evidence="3" id="KW-1185">Reference proteome</keyword>
<evidence type="ECO:0000313" key="2">
    <source>
        <dbReference type="EMBL" id="MDQ0290436.1"/>
    </source>
</evidence>
<dbReference type="Proteomes" id="UP001238163">
    <property type="component" value="Unassembled WGS sequence"/>
</dbReference>
<dbReference type="RefSeq" id="WP_307261961.1">
    <property type="nucleotide sequence ID" value="NZ_JAUSVL010000001.1"/>
</dbReference>
<dbReference type="InterPro" id="IPR013022">
    <property type="entry name" value="Xyl_isomerase-like_TIM-brl"/>
</dbReference>
<dbReference type="SUPFAM" id="SSF51658">
    <property type="entry name" value="Xylose isomerase-like"/>
    <property type="match status" value="1"/>
</dbReference>
<gene>
    <name evidence="2" type="ORF">J3R75_002543</name>
</gene>
<dbReference type="EMBL" id="JAUSVL010000001">
    <property type="protein sequence ID" value="MDQ0290436.1"/>
    <property type="molecule type" value="Genomic_DNA"/>
</dbReference>
<proteinExistence type="predicted"/>
<dbReference type="PANTHER" id="PTHR12110">
    <property type="entry name" value="HYDROXYPYRUVATE ISOMERASE"/>
    <property type="match status" value="1"/>
</dbReference>
<dbReference type="InterPro" id="IPR050312">
    <property type="entry name" value="IolE/XylAMocC-like"/>
</dbReference>
<dbReference type="GO" id="GO:0016853">
    <property type="term" value="F:isomerase activity"/>
    <property type="evidence" value="ECO:0007669"/>
    <property type="project" value="UniProtKB-KW"/>
</dbReference>
<dbReference type="Pfam" id="PF01261">
    <property type="entry name" value="AP_endonuc_2"/>
    <property type="match status" value="1"/>
</dbReference>
<feature type="domain" description="Xylose isomerase-like TIM barrel" evidence="1">
    <location>
        <begin position="18"/>
        <end position="265"/>
    </location>
</feature>
<dbReference type="AlphaFoldDB" id="A0AAE3VHM9"/>
<comment type="caution">
    <text evidence="2">The sequence shown here is derived from an EMBL/GenBank/DDBJ whole genome shotgun (WGS) entry which is preliminary data.</text>
</comment>
<keyword evidence="2" id="KW-0413">Isomerase</keyword>
<dbReference type="PANTHER" id="PTHR12110:SF53">
    <property type="entry name" value="BLR5974 PROTEIN"/>
    <property type="match status" value="1"/>
</dbReference>
<accession>A0AAE3VHM9</accession>
<protein>
    <submittedName>
        <fullName evidence="2">Sugar phosphate isomerase/epimerase</fullName>
    </submittedName>
</protein>
<evidence type="ECO:0000259" key="1">
    <source>
        <dbReference type="Pfam" id="PF01261"/>
    </source>
</evidence>
<dbReference type="InterPro" id="IPR036237">
    <property type="entry name" value="Xyl_isomerase-like_sf"/>
</dbReference>
<dbReference type="Gene3D" id="3.20.20.150">
    <property type="entry name" value="Divalent-metal-dependent TIM barrel enzymes"/>
    <property type="match status" value="1"/>
</dbReference>